<proteinExistence type="predicted"/>
<evidence type="ECO:0000313" key="1">
    <source>
        <dbReference type="EMBL" id="PNR56068.1"/>
    </source>
</evidence>
<reference evidence="2" key="3">
    <citation type="submission" date="2020-12" db="UniProtKB">
        <authorList>
            <consortium name="EnsemblPlants"/>
        </authorList>
    </citation>
    <scope>IDENTIFICATION</scope>
</reference>
<protein>
    <submittedName>
        <fullName evidence="1 2">Uncharacterized protein</fullName>
    </submittedName>
</protein>
<dbReference type="Gramene" id="Pp3c4_30860V3.1">
    <property type="protein sequence ID" value="Pp3c4_30860V3.1"/>
    <property type="gene ID" value="Pp3c4_30860"/>
</dbReference>
<dbReference type="EnsemblPlants" id="Pp3c4_30860V3.1">
    <property type="protein sequence ID" value="Pp3c4_30860V3.1"/>
    <property type="gene ID" value="Pp3c4_30860"/>
</dbReference>
<name>A0A2K1KQM4_PHYPA</name>
<reference evidence="1 3" key="1">
    <citation type="journal article" date="2008" name="Science">
        <title>The Physcomitrella genome reveals evolutionary insights into the conquest of land by plants.</title>
        <authorList>
            <person name="Rensing S."/>
            <person name="Lang D."/>
            <person name="Zimmer A."/>
            <person name="Terry A."/>
            <person name="Salamov A."/>
            <person name="Shapiro H."/>
            <person name="Nishiyama T."/>
            <person name="Perroud P.-F."/>
            <person name="Lindquist E."/>
            <person name="Kamisugi Y."/>
            <person name="Tanahashi T."/>
            <person name="Sakakibara K."/>
            <person name="Fujita T."/>
            <person name="Oishi K."/>
            <person name="Shin-I T."/>
            <person name="Kuroki Y."/>
            <person name="Toyoda A."/>
            <person name="Suzuki Y."/>
            <person name="Hashimoto A."/>
            <person name="Yamaguchi K."/>
            <person name="Sugano A."/>
            <person name="Kohara Y."/>
            <person name="Fujiyama A."/>
            <person name="Anterola A."/>
            <person name="Aoki S."/>
            <person name="Ashton N."/>
            <person name="Barbazuk W.B."/>
            <person name="Barker E."/>
            <person name="Bennetzen J."/>
            <person name="Bezanilla M."/>
            <person name="Blankenship R."/>
            <person name="Cho S.H."/>
            <person name="Dutcher S."/>
            <person name="Estelle M."/>
            <person name="Fawcett J.A."/>
            <person name="Gundlach H."/>
            <person name="Hanada K."/>
            <person name="Heyl A."/>
            <person name="Hicks K.A."/>
            <person name="Hugh J."/>
            <person name="Lohr M."/>
            <person name="Mayer K."/>
            <person name="Melkozernov A."/>
            <person name="Murata T."/>
            <person name="Nelson D."/>
            <person name="Pils B."/>
            <person name="Prigge M."/>
            <person name="Reiss B."/>
            <person name="Renner T."/>
            <person name="Rombauts S."/>
            <person name="Rushton P."/>
            <person name="Sanderfoot A."/>
            <person name="Schween G."/>
            <person name="Shiu S.-H."/>
            <person name="Stueber K."/>
            <person name="Theodoulou F.L."/>
            <person name="Tu H."/>
            <person name="Van de Peer Y."/>
            <person name="Verrier P.J."/>
            <person name="Waters E."/>
            <person name="Wood A."/>
            <person name="Yang L."/>
            <person name="Cove D."/>
            <person name="Cuming A."/>
            <person name="Hasebe M."/>
            <person name="Lucas S."/>
            <person name="Mishler D.B."/>
            <person name="Reski R."/>
            <person name="Grigoriev I."/>
            <person name="Quatrano R.S."/>
            <person name="Boore J.L."/>
        </authorList>
    </citation>
    <scope>NUCLEOTIDE SEQUENCE [LARGE SCALE GENOMIC DNA]</scope>
    <source>
        <strain evidence="2 3">cv. Gransden 2004</strain>
    </source>
</reference>
<dbReference type="EMBL" id="ABEU02000004">
    <property type="protein sequence ID" value="PNR56068.1"/>
    <property type="molecule type" value="Genomic_DNA"/>
</dbReference>
<dbReference type="AlphaFoldDB" id="A0A2K1KQM4"/>
<dbReference type="InParanoid" id="A0A2K1KQM4"/>
<gene>
    <name evidence="1" type="ORF">PHYPA_006965</name>
</gene>
<keyword evidence="3" id="KW-1185">Reference proteome</keyword>
<sequence length="29" mass="3089">MCKVGTCLSCNSCLLQGDDEYVREGGAVH</sequence>
<reference evidence="1 3" key="2">
    <citation type="journal article" date="2018" name="Plant J.">
        <title>The Physcomitrella patens chromosome-scale assembly reveals moss genome structure and evolution.</title>
        <authorList>
            <person name="Lang D."/>
            <person name="Ullrich K.K."/>
            <person name="Murat F."/>
            <person name="Fuchs J."/>
            <person name="Jenkins J."/>
            <person name="Haas F.B."/>
            <person name="Piednoel M."/>
            <person name="Gundlach H."/>
            <person name="Van Bel M."/>
            <person name="Meyberg R."/>
            <person name="Vives C."/>
            <person name="Morata J."/>
            <person name="Symeonidi A."/>
            <person name="Hiss M."/>
            <person name="Muchero W."/>
            <person name="Kamisugi Y."/>
            <person name="Saleh O."/>
            <person name="Blanc G."/>
            <person name="Decker E.L."/>
            <person name="van Gessel N."/>
            <person name="Grimwood J."/>
            <person name="Hayes R.D."/>
            <person name="Graham S.W."/>
            <person name="Gunter L.E."/>
            <person name="McDaniel S.F."/>
            <person name="Hoernstein S.N.W."/>
            <person name="Larsson A."/>
            <person name="Li F.W."/>
            <person name="Perroud P.F."/>
            <person name="Phillips J."/>
            <person name="Ranjan P."/>
            <person name="Rokshar D.S."/>
            <person name="Rothfels C.J."/>
            <person name="Schneider L."/>
            <person name="Shu S."/>
            <person name="Stevenson D.W."/>
            <person name="Thummler F."/>
            <person name="Tillich M."/>
            <person name="Villarreal Aguilar J.C."/>
            <person name="Widiez T."/>
            <person name="Wong G.K."/>
            <person name="Wymore A."/>
            <person name="Zhang Y."/>
            <person name="Zimmer A.D."/>
            <person name="Quatrano R.S."/>
            <person name="Mayer K.F.X."/>
            <person name="Goodstein D."/>
            <person name="Casacuberta J.M."/>
            <person name="Vandepoele K."/>
            <person name="Reski R."/>
            <person name="Cuming A.C."/>
            <person name="Tuskan G.A."/>
            <person name="Maumus F."/>
            <person name="Salse J."/>
            <person name="Schmutz J."/>
            <person name="Rensing S.A."/>
        </authorList>
    </citation>
    <scope>NUCLEOTIDE SEQUENCE [LARGE SCALE GENOMIC DNA]</scope>
    <source>
        <strain evidence="2 3">cv. Gransden 2004</strain>
    </source>
</reference>
<evidence type="ECO:0000313" key="2">
    <source>
        <dbReference type="EnsemblPlants" id="Pp3c4_30860V3.1"/>
    </source>
</evidence>
<dbReference type="Proteomes" id="UP000006727">
    <property type="component" value="Chromosome 4"/>
</dbReference>
<accession>A0A2K1KQM4</accession>
<organism evidence="1">
    <name type="scientific">Physcomitrium patens</name>
    <name type="common">Spreading-leaved earth moss</name>
    <name type="synonym">Physcomitrella patens</name>
    <dbReference type="NCBI Taxonomy" id="3218"/>
    <lineage>
        <taxon>Eukaryota</taxon>
        <taxon>Viridiplantae</taxon>
        <taxon>Streptophyta</taxon>
        <taxon>Embryophyta</taxon>
        <taxon>Bryophyta</taxon>
        <taxon>Bryophytina</taxon>
        <taxon>Bryopsida</taxon>
        <taxon>Funariidae</taxon>
        <taxon>Funariales</taxon>
        <taxon>Funariaceae</taxon>
        <taxon>Physcomitrium</taxon>
    </lineage>
</organism>
<evidence type="ECO:0000313" key="3">
    <source>
        <dbReference type="Proteomes" id="UP000006727"/>
    </source>
</evidence>